<sequence length="44" mass="5292">MSFRHHHYTCECRHRGYLVNPCLEQQSRSALSSFPQYHIQLDSQ</sequence>
<reference evidence="1 3" key="1">
    <citation type="submission" date="2015-01" db="EMBL/GenBank/DDBJ databases">
        <title>Evolution of Trichinella species and genotypes.</title>
        <authorList>
            <person name="Korhonen P.K."/>
            <person name="Edoardo P."/>
            <person name="Giuseppe L.R."/>
            <person name="Gasser R.B."/>
        </authorList>
    </citation>
    <scope>NUCLEOTIDE SEQUENCE [LARGE SCALE GENOMIC DNA]</scope>
    <source>
        <strain evidence="1">ISS3</strain>
    </source>
</reference>
<organism evidence="1 3">
    <name type="scientific">Trichinella spiralis</name>
    <name type="common">Trichina worm</name>
    <dbReference type="NCBI Taxonomy" id="6334"/>
    <lineage>
        <taxon>Eukaryota</taxon>
        <taxon>Metazoa</taxon>
        <taxon>Ecdysozoa</taxon>
        <taxon>Nematoda</taxon>
        <taxon>Enoplea</taxon>
        <taxon>Dorylaimia</taxon>
        <taxon>Trichinellida</taxon>
        <taxon>Trichinellidae</taxon>
        <taxon>Trichinella</taxon>
    </lineage>
</organism>
<dbReference type="EMBL" id="JYDH01000220">
    <property type="protein sequence ID" value="KRY28081.1"/>
    <property type="molecule type" value="Genomic_DNA"/>
</dbReference>
<dbReference type="OrthoDB" id="5920836at2759"/>
<dbReference type="InParanoid" id="A0A0V1AL10"/>
<comment type="caution">
    <text evidence="1">The sequence shown here is derived from an EMBL/GenBank/DDBJ whole genome shotgun (WGS) entry which is preliminary data.</text>
</comment>
<evidence type="ECO:0000313" key="3">
    <source>
        <dbReference type="Proteomes" id="UP000054776"/>
    </source>
</evidence>
<dbReference type="EMBL" id="JYDH01000887">
    <property type="protein sequence ID" value="KRY25538.1"/>
    <property type="molecule type" value="Genomic_DNA"/>
</dbReference>
<evidence type="ECO:0000313" key="2">
    <source>
        <dbReference type="EMBL" id="KRY28081.1"/>
    </source>
</evidence>
<proteinExistence type="predicted"/>
<gene>
    <name evidence="2" type="ORF">T01_14594</name>
    <name evidence="1" type="ORF">T01_15574</name>
</gene>
<name>A0A0V1AL10_TRISP</name>
<evidence type="ECO:0000313" key="1">
    <source>
        <dbReference type="EMBL" id="KRY25538.1"/>
    </source>
</evidence>
<accession>A0A0V1AL10</accession>
<dbReference type="Proteomes" id="UP000054776">
    <property type="component" value="Unassembled WGS sequence"/>
</dbReference>
<dbReference type="AlphaFoldDB" id="A0A0V1AL10"/>
<keyword evidence="3" id="KW-1185">Reference proteome</keyword>
<protein>
    <submittedName>
        <fullName evidence="1">Uncharacterized protein</fullName>
    </submittedName>
</protein>